<dbReference type="Pfam" id="PF17240">
    <property type="entry name" value="DUF5313"/>
    <property type="match status" value="1"/>
</dbReference>
<keyword evidence="2" id="KW-1133">Transmembrane helix</keyword>
<accession>A0A561SKR2</accession>
<proteinExistence type="predicted"/>
<feature type="region of interest" description="Disordered" evidence="1">
    <location>
        <begin position="104"/>
        <end position="136"/>
    </location>
</feature>
<reference evidence="3 4" key="1">
    <citation type="submission" date="2019-06" db="EMBL/GenBank/DDBJ databases">
        <title>Sequencing the genomes of 1000 actinobacteria strains.</title>
        <authorList>
            <person name="Klenk H.-P."/>
        </authorList>
    </citation>
    <scope>NUCLEOTIDE SEQUENCE [LARGE SCALE GENOMIC DNA]</scope>
    <source>
        <strain evidence="3 4">DSM 45671</strain>
    </source>
</reference>
<dbReference type="EMBL" id="VIWU01000001">
    <property type="protein sequence ID" value="TWF75456.1"/>
    <property type="molecule type" value="Genomic_DNA"/>
</dbReference>
<keyword evidence="2" id="KW-0472">Membrane</keyword>
<keyword evidence="4" id="KW-1185">Reference proteome</keyword>
<evidence type="ECO:0000256" key="1">
    <source>
        <dbReference type="SAM" id="MobiDB-lite"/>
    </source>
</evidence>
<evidence type="ECO:0000256" key="2">
    <source>
        <dbReference type="SAM" id="Phobius"/>
    </source>
</evidence>
<keyword evidence="2" id="KW-0812">Transmembrane</keyword>
<evidence type="ECO:0000313" key="4">
    <source>
        <dbReference type="Proteomes" id="UP000321261"/>
    </source>
</evidence>
<comment type="caution">
    <text evidence="3">The sequence shown here is derived from an EMBL/GenBank/DDBJ whole genome shotgun (WGS) entry which is preliminary data.</text>
</comment>
<sequence>MTIVALRRPGPLRWLAYAYGAGLPPEYREWVLHDVTARTWQLRHLGRAIAQLVPLLVVIYLVLPGPAWVRGCAALGGALIGLFYSMAYMYESAEHRTLKAGYPRGTSRHVREEADAEGRAERASRYAERWRRDTTQ</sequence>
<protein>
    <recommendedName>
        <fullName evidence="5">DUF5313 domain-containing protein</fullName>
    </recommendedName>
</protein>
<dbReference type="Proteomes" id="UP000321261">
    <property type="component" value="Unassembled WGS sequence"/>
</dbReference>
<dbReference type="AlphaFoldDB" id="A0A561SKR2"/>
<feature type="compositionally biased region" description="Basic and acidic residues" evidence="1">
    <location>
        <begin position="109"/>
        <end position="136"/>
    </location>
</feature>
<feature type="transmembrane region" description="Helical" evidence="2">
    <location>
        <begin position="68"/>
        <end position="90"/>
    </location>
</feature>
<organism evidence="3 4">
    <name type="scientific">Pseudonocardia hierapolitana</name>
    <dbReference type="NCBI Taxonomy" id="1128676"/>
    <lineage>
        <taxon>Bacteria</taxon>
        <taxon>Bacillati</taxon>
        <taxon>Actinomycetota</taxon>
        <taxon>Actinomycetes</taxon>
        <taxon>Pseudonocardiales</taxon>
        <taxon>Pseudonocardiaceae</taxon>
        <taxon>Pseudonocardia</taxon>
    </lineage>
</organism>
<gene>
    <name evidence="3" type="ORF">FHX44_111340</name>
</gene>
<dbReference type="InterPro" id="IPR035197">
    <property type="entry name" value="DUF5313"/>
</dbReference>
<feature type="transmembrane region" description="Helical" evidence="2">
    <location>
        <begin position="45"/>
        <end position="62"/>
    </location>
</feature>
<evidence type="ECO:0008006" key="5">
    <source>
        <dbReference type="Google" id="ProtNLM"/>
    </source>
</evidence>
<name>A0A561SKR2_9PSEU</name>
<evidence type="ECO:0000313" key="3">
    <source>
        <dbReference type="EMBL" id="TWF75456.1"/>
    </source>
</evidence>